<feature type="non-terminal residue" evidence="1">
    <location>
        <position position="53"/>
    </location>
</feature>
<dbReference type="AlphaFoldDB" id="A0A392U871"/>
<name>A0A392U871_9FABA</name>
<dbReference type="EMBL" id="LXQA010761295">
    <property type="protein sequence ID" value="MCI69699.1"/>
    <property type="molecule type" value="Genomic_DNA"/>
</dbReference>
<proteinExistence type="predicted"/>
<sequence length="53" mass="6235">MTREEKTWEGESLMTRRGRKLMKVVAVKKEKAMGIVSSVDYRVIVSLNPRRKR</sequence>
<dbReference type="Proteomes" id="UP000265520">
    <property type="component" value="Unassembled WGS sequence"/>
</dbReference>
<organism evidence="1 2">
    <name type="scientific">Trifolium medium</name>
    <dbReference type="NCBI Taxonomy" id="97028"/>
    <lineage>
        <taxon>Eukaryota</taxon>
        <taxon>Viridiplantae</taxon>
        <taxon>Streptophyta</taxon>
        <taxon>Embryophyta</taxon>
        <taxon>Tracheophyta</taxon>
        <taxon>Spermatophyta</taxon>
        <taxon>Magnoliopsida</taxon>
        <taxon>eudicotyledons</taxon>
        <taxon>Gunneridae</taxon>
        <taxon>Pentapetalae</taxon>
        <taxon>rosids</taxon>
        <taxon>fabids</taxon>
        <taxon>Fabales</taxon>
        <taxon>Fabaceae</taxon>
        <taxon>Papilionoideae</taxon>
        <taxon>50 kb inversion clade</taxon>
        <taxon>NPAAA clade</taxon>
        <taxon>Hologalegina</taxon>
        <taxon>IRL clade</taxon>
        <taxon>Trifolieae</taxon>
        <taxon>Trifolium</taxon>
    </lineage>
</organism>
<keyword evidence="2" id="KW-1185">Reference proteome</keyword>
<evidence type="ECO:0000313" key="1">
    <source>
        <dbReference type="EMBL" id="MCI69699.1"/>
    </source>
</evidence>
<evidence type="ECO:0000313" key="2">
    <source>
        <dbReference type="Proteomes" id="UP000265520"/>
    </source>
</evidence>
<protein>
    <submittedName>
        <fullName evidence="1">Uncharacterized protein</fullName>
    </submittedName>
</protein>
<reference evidence="1 2" key="1">
    <citation type="journal article" date="2018" name="Front. Plant Sci.">
        <title>Red Clover (Trifolium pratense) and Zigzag Clover (T. medium) - A Picture of Genomic Similarities and Differences.</title>
        <authorList>
            <person name="Dluhosova J."/>
            <person name="Istvanek J."/>
            <person name="Nedelnik J."/>
            <person name="Repkova J."/>
        </authorList>
    </citation>
    <scope>NUCLEOTIDE SEQUENCE [LARGE SCALE GENOMIC DNA]</scope>
    <source>
        <strain evidence="2">cv. 10/8</strain>
        <tissue evidence="1">Leaf</tissue>
    </source>
</reference>
<comment type="caution">
    <text evidence="1">The sequence shown here is derived from an EMBL/GenBank/DDBJ whole genome shotgun (WGS) entry which is preliminary data.</text>
</comment>
<accession>A0A392U871</accession>